<evidence type="ECO:0000313" key="7">
    <source>
        <dbReference type="EMBL" id="MBR7672313.1"/>
    </source>
</evidence>
<feature type="compositionally biased region" description="Low complexity" evidence="5">
    <location>
        <begin position="266"/>
        <end position="278"/>
    </location>
</feature>
<dbReference type="InterPro" id="IPR001279">
    <property type="entry name" value="Metallo-B-lactamas"/>
</dbReference>
<comment type="similarity">
    <text evidence="1">Belongs to the metallo-beta-lactamase superfamily.</text>
</comment>
<evidence type="ECO:0000313" key="8">
    <source>
        <dbReference type="Proteomes" id="UP000675554"/>
    </source>
</evidence>
<dbReference type="PANTHER" id="PTHR42978:SF6">
    <property type="entry name" value="QUORUM-QUENCHING LACTONASE YTNP-RELATED"/>
    <property type="match status" value="1"/>
</dbReference>
<evidence type="ECO:0000256" key="5">
    <source>
        <dbReference type="SAM" id="MobiDB-lite"/>
    </source>
</evidence>
<dbReference type="SUPFAM" id="SSF56281">
    <property type="entry name" value="Metallo-hydrolase/oxidoreductase"/>
    <property type="match status" value="1"/>
</dbReference>
<dbReference type="Proteomes" id="UP000675554">
    <property type="component" value="Unassembled WGS sequence"/>
</dbReference>
<evidence type="ECO:0000256" key="2">
    <source>
        <dbReference type="ARBA" id="ARBA00022723"/>
    </source>
</evidence>
<dbReference type="GO" id="GO:0016787">
    <property type="term" value="F:hydrolase activity"/>
    <property type="evidence" value="ECO:0007669"/>
    <property type="project" value="UniProtKB-KW"/>
</dbReference>
<protein>
    <submittedName>
        <fullName evidence="7">MBL fold metallo-hydrolase</fullName>
    </submittedName>
</protein>
<evidence type="ECO:0000256" key="4">
    <source>
        <dbReference type="ARBA" id="ARBA00022833"/>
    </source>
</evidence>
<gene>
    <name evidence="7" type="ORF">KDA82_04565</name>
</gene>
<dbReference type="AlphaFoldDB" id="A0A8T4IP62"/>
<proteinExistence type="inferred from homology"/>
<accession>A0A8T4IP62</accession>
<evidence type="ECO:0000259" key="6">
    <source>
        <dbReference type="SMART" id="SM00849"/>
    </source>
</evidence>
<comment type="caution">
    <text evidence="7">The sequence shown here is derived from an EMBL/GenBank/DDBJ whole genome shotgun (WGS) entry which is preliminary data.</text>
</comment>
<keyword evidence="8" id="KW-1185">Reference proteome</keyword>
<evidence type="ECO:0000256" key="3">
    <source>
        <dbReference type="ARBA" id="ARBA00022801"/>
    </source>
</evidence>
<feature type="region of interest" description="Disordered" evidence="5">
    <location>
        <begin position="266"/>
        <end position="288"/>
    </location>
</feature>
<organism evidence="7 8">
    <name type="scientific">Streptomyces daliensis</name>
    <dbReference type="NCBI Taxonomy" id="299421"/>
    <lineage>
        <taxon>Bacteria</taxon>
        <taxon>Bacillati</taxon>
        <taxon>Actinomycetota</taxon>
        <taxon>Actinomycetes</taxon>
        <taxon>Kitasatosporales</taxon>
        <taxon>Streptomycetaceae</taxon>
        <taxon>Streptomyces</taxon>
    </lineage>
</organism>
<feature type="compositionally biased region" description="Basic and acidic residues" evidence="5">
    <location>
        <begin position="279"/>
        <end position="288"/>
    </location>
</feature>
<reference evidence="7" key="1">
    <citation type="submission" date="2021-04" db="EMBL/GenBank/DDBJ databases">
        <title>Sequencing of actinobacteria type strains.</title>
        <authorList>
            <person name="Nguyen G.-S."/>
            <person name="Wentzel A."/>
        </authorList>
    </citation>
    <scope>NUCLEOTIDE SEQUENCE</scope>
    <source>
        <strain evidence="7">DSM 42095</strain>
    </source>
</reference>
<dbReference type="InterPro" id="IPR036866">
    <property type="entry name" value="RibonucZ/Hydroxyglut_hydro"/>
</dbReference>
<keyword evidence="4" id="KW-0862">Zinc</keyword>
<dbReference type="GO" id="GO:0046872">
    <property type="term" value="F:metal ion binding"/>
    <property type="evidence" value="ECO:0007669"/>
    <property type="project" value="UniProtKB-KW"/>
</dbReference>
<name>A0A8T4IP62_9ACTN</name>
<keyword evidence="2" id="KW-0479">Metal-binding</keyword>
<feature type="domain" description="Metallo-beta-lactamase" evidence="6">
    <location>
        <begin position="53"/>
        <end position="250"/>
    </location>
</feature>
<dbReference type="EMBL" id="JAGSMN010000090">
    <property type="protein sequence ID" value="MBR7672313.1"/>
    <property type="molecule type" value="Genomic_DNA"/>
</dbReference>
<keyword evidence="3" id="KW-0378">Hydrolase</keyword>
<dbReference type="Pfam" id="PF00753">
    <property type="entry name" value="Lactamase_B"/>
    <property type="match status" value="1"/>
</dbReference>
<sequence>MRPSGVTAGAHRLTYLPDGYVQLYPRAWYPASPDAFWADKGSHLDADGCLVGSVGALLVEYGDEAMLIDTGFGPARIPADRTIPPLGRIEGGALPASLAAVGHTFASVSCVAFTHLHDDHVGWATDPGLGHARFVASAEEWRAEPRAVAGRAVAASDGEEIFPGVRVLATPGHTPGHLSYVIGETEASSAPGGPGSARAVVVGDVLHSPLQLADLSWNAFSDVHPAQAVRSRERIVAELSRPGTIGYAGHFAGAVFGRLALSGAGPEATGAEATGADGSRPRWEPLTV</sequence>
<dbReference type="PANTHER" id="PTHR42978">
    <property type="entry name" value="QUORUM-QUENCHING LACTONASE YTNP-RELATED-RELATED"/>
    <property type="match status" value="1"/>
</dbReference>
<dbReference type="InterPro" id="IPR051013">
    <property type="entry name" value="MBL_superfamily_lactonases"/>
</dbReference>
<evidence type="ECO:0000256" key="1">
    <source>
        <dbReference type="ARBA" id="ARBA00007749"/>
    </source>
</evidence>
<dbReference type="SMART" id="SM00849">
    <property type="entry name" value="Lactamase_B"/>
    <property type="match status" value="1"/>
</dbReference>
<dbReference type="Gene3D" id="3.60.15.10">
    <property type="entry name" value="Ribonuclease Z/Hydroxyacylglutathione hydrolase-like"/>
    <property type="match status" value="1"/>
</dbReference>